<protein>
    <submittedName>
        <fullName evidence="1">Uncharacterized protein</fullName>
    </submittedName>
</protein>
<dbReference type="EMBL" id="BK015921">
    <property type="protein sequence ID" value="DAF85241.1"/>
    <property type="molecule type" value="Genomic_DNA"/>
</dbReference>
<reference evidence="1" key="1">
    <citation type="journal article" date="2021" name="Proc. Natl. Acad. Sci. U.S.A.">
        <title>A Catalog of Tens of Thousands of Viruses from Human Metagenomes Reveals Hidden Associations with Chronic Diseases.</title>
        <authorList>
            <person name="Tisza M.J."/>
            <person name="Buck C.B."/>
        </authorList>
    </citation>
    <scope>NUCLEOTIDE SEQUENCE</scope>
    <source>
        <strain evidence="1">Ct7OC5</strain>
    </source>
</reference>
<sequence length="76" mass="9084">MSNHTQILENFQNHTDTYIYDDWQEVVIKFTREGEEIICYAKQKGESPYLIDWETNLAMNARISGKIVDKTFYKNF</sequence>
<evidence type="ECO:0000313" key="1">
    <source>
        <dbReference type="EMBL" id="DAF85241.1"/>
    </source>
</evidence>
<organism evidence="1">
    <name type="scientific">Siphoviridae sp. ct7OC5</name>
    <dbReference type="NCBI Taxonomy" id="2825350"/>
    <lineage>
        <taxon>Viruses</taxon>
        <taxon>Duplodnaviria</taxon>
        <taxon>Heunggongvirae</taxon>
        <taxon>Uroviricota</taxon>
        <taxon>Caudoviricetes</taxon>
    </lineage>
</organism>
<name>A0A8S5TSQ8_9CAUD</name>
<proteinExistence type="predicted"/>
<accession>A0A8S5TSQ8</accession>